<dbReference type="RefSeq" id="WP_132143195.1">
    <property type="nucleotide sequence ID" value="NZ_SMCS01000003.1"/>
</dbReference>
<protein>
    <recommendedName>
        <fullName evidence="3">Parallel beta helix pectate lyase-like protein</fullName>
    </recommendedName>
</protein>
<comment type="caution">
    <text evidence="1">The sequence shown here is derived from an EMBL/GenBank/DDBJ whole genome shotgun (WGS) entry which is preliminary data.</text>
</comment>
<dbReference type="OrthoDB" id="134981at2"/>
<gene>
    <name evidence="1" type="ORF">EC912_103153</name>
</gene>
<name>A0A4R3YSI8_9GAMM</name>
<dbReference type="Proteomes" id="UP000295645">
    <property type="component" value="Unassembled WGS sequence"/>
</dbReference>
<sequence>MSGDYSRYTFDPTRNFFGVFLEQGRPLLDQDWNEWVAQVKRQAQATALDTFGGDAVVPATTPDAFAIAIAGTGLTIGPGRIYVDGLLAENHGVAPDTWDAQLAESRGSSATPFDKQPWLPAPVVPDLSKPGIFLAYVDVWEREVTSMRLTALVEKAVGFGTSTRAQTVWQVKTLEIKGAASGSVACDTNLADWNALIAPSAGRLSTHVAAFGSDDPCIIPPEGGYKSPDNHLYRAEIHKSGPPGVATFKFSRENASIEAHVLSFTNNASFVVDTVGKDDKLGFQPGDWIELTDDRHELNQLPGMLLRIATGGVDSVARSITVEQAITGPDFTVPGTPDPLNGTRIRRWDQKGQVFQTDVAPIKVYTDLSAAGADGSIVVPASATSVIALENGIAVSFDVVAAGGTFHTGDYWLFAARSVDASVELLTDAPPLGIHHHYARLGVVTTPNTVSDCRKPWPPAQSTGGDGCACTICISPDDFKKDNGVLQKAVDVVARTGGTVCLEAGEYRLAEPVKVANQASLTLRGQGTATRVVALGGSAFLVDAQADVAIEAMAIVIERQENAAGIVLLSTADVILTVEQVDISTQALEGNAATNPSVVAIGVLKQIGRLRLESNTFRTPNGLVSLSAEVPRDGTANPVDMRELYATGNTFTCVLTAVNVQIKSDNSSVVRIEGNAAGQCSDTAYAIANVGAGDTALHFSGNRLLVFGNGVVSNAATAAIVDNDFEQIRVIRDQGHGCAIMLGDDSGKTGTPRHAQVVDNRIENFRDGAIQAGYLFASLMVRGNRIDGCGAGVVVIMDTMADDGQCTVDVTGNVILADKDVDLGDRFFLGIAIARIAKSRAKLTDVDLLMMKSAAAIAATKAKKLTPETIDAGSRIEVTGNQIAARVRAVAVIVSAPGFCNVSNNHCTVVRTDSTPAVIANATSVVVGGNQVQGQDPAISIIAGTLGDRGPAATILGNITQGDILLNAAPPGAPWKDLNIRQ</sequence>
<accession>A0A4R3YSI8</accession>
<reference evidence="1 2" key="1">
    <citation type="submission" date="2019-03" db="EMBL/GenBank/DDBJ databases">
        <title>Above-ground endophytic microbial communities from plants in different locations in the United States.</title>
        <authorList>
            <person name="Frank C."/>
        </authorList>
    </citation>
    <scope>NUCLEOTIDE SEQUENCE [LARGE SCALE GENOMIC DNA]</scope>
    <source>
        <strain evidence="1 2">LP_13_YM</strain>
    </source>
</reference>
<dbReference type="EMBL" id="SMCS01000003">
    <property type="protein sequence ID" value="TCV94668.1"/>
    <property type="molecule type" value="Genomic_DNA"/>
</dbReference>
<dbReference type="Pfam" id="PF20129">
    <property type="entry name" value="DUF6519"/>
    <property type="match status" value="2"/>
</dbReference>
<dbReference type="AlphaFoldDB" id="A0A4R3YSI8"/>
<evidence type="ECO:0000313" key="1">
    <source>
        <dbReference type="EMBL" id="TCV94668.1"/>
    </source>
</evidence>
<dbReference type="SUPFAM" id="SSF51126">
    <property type="entry name" value="Pectin lyase-like"/>
    <property type="match status" value="1"/>
</dbReference>
<evidence type="ECO:0008006" key="3">
    <source>
        <dbReference type="Google" id="ProtNLM"/>
    </source>
</evidence>
<dbReference type="InterPro" id="IPR011050">
    <property type="entry name" value="Pectin_lyase_fold/virulence"/>
</dbReference>
<organism evidence="1 2">
    <name type="scientific">Luteibacter rhizovicinus</name>
    <dbReference type="NCBI Taxonomy" id="242606"/>
    <lineage>
        <taxon>Bacteria</taxon>
        <taxon>Pseudomonadati</taxon>
        <taxon>Pseudomonadota</taxon>
        <taxon>Gammaproteobacteria</taxon>
        <taxon>Lysobacterales</taxon>
        <taxon>Rhodanobacteraceae</taxon>
        <taxon>Luteibacter</taxon>
    </lineage>
</organism>
<dbReference type="InterPro" id="IPR045392">
    <property type="entry name" value="DUF6519"/>
</dbReference>
<evidence type="ECO:0000313" key="2">
    <source>
        <dbReference type="Proteomes" id="UP000295645"/>
    </source>
</evidence>
<keyword evidence="2" id="KW-1185">Reference proteome</keyword>
<proteinExistence type="predicted"/>